<evidence type="ECO:0000256" key="6">
    <source>
        <dbReference type="SAM" id="Phobius"/>
    </source>
</evidence>
<feature type="transmembrane region" description="Helical" evidence="6">
    <location>
        <begin position="545"/>
        <end position="564"/>
    </location>
</feature>
<dbReference type="eggNOG" id="KOG2639">
    <property type="taxonomic scope" value="Eukaryota"/>
</dbReference>
<keyword evidence="4 6" id="KW-1133">Transmembrane helix</keyword>
<dbReference type="VEuPathDB" id="VectorBase:MDOMA2_013889"/>
<evidence type="ECO:0000259" key="7">
    <source>
        <dbReference type="Pfam" id="PF03600"/>
    </source>
</evidence>
<feature type="transmembrane region" description="Helical" evidence="6">
    <location>
        <begin position="570"/>
        <end position="590"/>
    </location>
</feature>
<feature type="transmembrane region" description="Helical" evidence="6">
    <location>
        <begin position="391"/>
        <end position="412"/>
    </location>
</feature>
<name>A0A9J7CN55_MUSDO</name>
<dbReference type="InterPro" id="IPR004680">
    <property type="entry name" value="Cit_transptr-like_dom"/>
</dbReference>
<organism evidence="8 9">
    <name type="scientific">Musca domestica</name>
    <name type="common">House fly</name>
    <dbReference type="NCBI Taxonomy" id="7370"/>
    <lineage>
        <taxon>Eukaryota</taxon>
        <taxon>Metazoa</taxon>
        <taxon>Ecdysozoa</taxon>
        <taxon>Arthropoda</taxon>
        <taxon>Hexapoda</taxon>
        <taxon>Insecta</taxon>
        <taxon>Pterygota</taxon>
        <taxon>Neoptera</taxon>
        <taxon>Endopterygota</taxon>
        <taxon>Diptera</taxon>
        <taxon>Brachycera</taxon>
        <taxon>Muscomorpha</taxon>
        <taxon>Muscoidea</taxon>
        <taxon>Muscidae</taxon>
        <taxon>Musca</taxon>
    </lineage>
</organism>
<proteinExistence type="predicted"/>
<dbReference type="InterPro" id="IPR051475">
    <property type="entry name" value="Diverse_Ion_Transporter"/>
</dbReference>
<sequence length="763" mass="86010">MPLANSSSTSLQDNEEIVIRQIVYHLPDGQPFEAEKENDDDEKDIFQNNNSRHEMRIGGGAELAVYSEEHLSLNEEPEEEPYRLKPISALQRNLRKFLRYLTQGLLMICWLTFTYHLMRYPEREEEMVLLSFPPQMAIIYELPLDLQGVGLAMKLRGLFSRESFQDMKVVASQEAKKSFLSYVLQGSSKDLLKTKNISLVKHLFINENSTSLSLVEKVMEQIIFPETSRKFQLLFRSKSMEDISLELFVTPVESGQTWIIIWGLALLITIYLLMASDLLHRTFAAILCSSLIIGLVAAIHVRPSLEEVFHGMEFDIIMNFFGISLIMEILAETGLQDYLAAWSYEMANGHIWPLLNVLFPSSVLLALIFDDITLILFLTPIGLRLCEIMHLNCAPILACLIIAINLGCSLTPSSSLSNYLIFQHESLKQENLSYGSFLIHLLPASLLNLLQSYIHLRLLFHNSAQIGTKEPLQVERLRRLTRVWRKVSDRMGAYSLDERSAKDTVDTRIRSLRKRLKRLGKMPDPPSGFEEKVLKLRQNFHLKKIPLLIACLLAILVRFLFVILDQGFQSIQISLGWISVLGALLCLSLCNYEDLEGVLGRIDWATMLFISALFILSQMLEKLGFSEAIGAMLENSLANVETEYRLTLGILAIIGISASLSLLLSNATLINLLLPVITVLAKNEKVNIPLMPLVWSLALGCSLGANGCLVAGIVNVACTGVASKHGYSITFWDYFKIGFLIMLGNLIIASCYLLLAHVLGQWH</sequence>
<comment type="subcellular location">
    <subcellularLocation>
        <location evidence="1">Membrane</location>
        <topology evidence="1">Multi-pass membrane protein</topology>
    </subcellularLocation>
</comment>
<accession>A0A9J7CN55</accession>
<feature type="transmembrane region" description="Helical" evidence="6">
    <location>
        <begin position="313"/>
        <end position="331"/>
    </location>
</feature>
<feature type="domain" description="Citrate transporter-like" evidence="7">
    <location>
        <begin position="271"/>
        <end position="700"/>
    </location>
</feature>
<keyword evidence="3 6" id="KW-0812">Transmembrane</keyword>
<dbReference type="PANTHER" id="PTHR43568">
    <property type="entry name" value="P PROTEIN"/>
    <property type="match status" value="1"/>
</dbReference>
<feature type="transmembrane region" description="Helical" evidence="6">
    <location>
        <begin position="737"/>
        <end position="759"/>
    </location>
</feature>
<dbReference type="VEuPathDB" id="VectorBase:MDOA010653"/>
<evidence type="ECO:0000256" key="3">
    <source>
        <dbReference type="ARBA" id="ARBA00022692"/>
    </source>
</evidence>
<dbReference type="Proteomes" id="UP001652621">
    <property type="component" value="Unplaced"/>
</dbReference>
<protein>
    <submittedName>
        <fullName evidence="9">P protein-like</fullName>
    </submittedName>
</protein>
<dbReference type="Pfam" id="PF03600">
    <property type="entry name" value="CitMHS"/>
    <property type="match status" value="1"/>
</dbReference>
<feature type="transmembrane region" description="Helical" evidence="6">
    <location>
        <begin position="693"/>
        <end position="717"/>
    </location>
</feature>
<evidence type="ECO:0000256" key="2">
    <source>
        <dbReference type="ARBA" id="ARBA00022448"/>
    </source>
</evidence>
<dbReference type="OrthoDB" id="7985784at2759"/>
<feature type="transmembrane region" description="Helical" evidence="6">
    <location>
        <begin position="602"/>
        <end position="620"/>
    </location>
</feature>
<keyword evidence="8" id="KW-1185">Reference proteome</keyword>
<dbReference type="PANTHER" id="PTHR43568:SF1">
    <property type="entry name" value="P PROTEIN"/>
    <property type="match status" value="1"/>
</dbReference>
<dbReference type="STRING" id="7370.A0A1I8N1U3"/>
<evidence type="ECO:0000256" key="4">
    <source>
        <dbReference type="ARBA" id="ARBA00022989"/>
    </source>
</evidence>
<feature type="transmembrane region" description="Helical" evidence="6">
    <location>
        <begin position="257"/>
        <end position="276"/>
    </location>
</feature>
<feature type="transmembrane region" description="Helical" evidence="6">
    <location>
        <begin position="282"/>
        <end position="301"/>
    </location>
</feature>
<gene>
    <name evidence="9" type="primary">LOC101889522</name>
</gene>
<keyword evidence="5 6" id="KW-0472">Membrane</keyword>
<evidence type="ECO:0000256" key="1">
    <source>
        <dbReference type="ARBA" id="ARBA00004141"/>
    </source>
</evidence>
<evidence type="ECO:0000313" key="9">
    <source>
        <dbReference type="RefSeq" id="XP_005179627.2"/>
    </source>
</evidence>
<reference evidence="9" key="1">
    <citation type="submission" date="2025-08" db="UniProtKB">
        <authorList>
            <consortium name="RefSeq"/>
        </authorList>
    </citation>
    <scope>IDENTIFICATION</scope>
    <source>
        <strain evidence="9">Aabys</strain>
        <tissue evidence="9">Whole body</tissue>
    </source>
</reference>
<feature type="transmembrane region" description="Helical" evidence="6">
    <location>
        <begin position="648"/>
        <end position="681"/>
    </location>
</feature>
<feature type="transmembrane region" description="Helical" evidence="6">
    <location>
        <begin position="351"/>
        <end position="379"/>
    </location>
</feature>
<dbReference type="RefSeq" id="XP_005179627.2">
    <property type="nucleotide sequence ID" value="XM_005179570.2"/>
</dbReference>
<evidence type="ECO:0000256" key="5">
    <source>
        <dbReference type="ARBA" id="ARBA00023136"/>
    </source>
</evidence>
<keyword evidence="2" id="KW-0813">Transport</keyword>
<evidence type="ECO:0000313" key="8">
    <source>
        <dbReference type="Proteomes" id="UP001652621"/>
    </source>
</evidence>
<dbReference type="GeneID" id="101889522"/>